<organism evidence="1">
    <name type="scientific">Bradyrhizobium diazoefficiens</name>
    <dbReference type="NCBI Taxonomy" id="1355477"/>
    <lineage>
        <taxon>Bacteria</taxon>
        <taxon>Pseudomonadati</taxon>
        <taxon>Pseudomonadota</taxon>
        <taxon>Alphaproteobacteria</taxon>
        <taxon>Hyphomicrobiales</taxon>
        <taxon>Nitrobacteraceae</taxon>
        <taxon>Bradyrhizobium</taxon>
    </lineage>
</organism>
<dbReference type="EMBL" id="AP023092">
    <property type="protein sequence ID" value="BCE28022.1"/>
    <property type="molecule type" value="Genomic_DNA"/>
</dbReference>
<dbReference type="AlphaFoldDB" id="A0A809XJ33"/>
<evidence type="ECO:0000313" key="1">
    <source>
        <dbReference type="EMBL" id="BCE28022.1"/>
    </source>
</evidence>
<name>A0A809XJ33_9BRAD</name>
<accession>A0A809XJ33</accession>
<gene>
    <name evidence="1" type="ORF">XF2B_17910</name>
</gene>
<protein>
    <submittedName>
        <fullName evidence="1">Uncharacterized protein</fullName>
    </submittedName>
</protein>
<sequence length="85" mass="9785">MLCVDPANKSPKPGNTVIDGAWGELAPLGVYTKPRQELRVFPRERLADQLVLRQHRSLHLRWGRRQLMGWRLHQLPLNGDALRIA</sequence>
<proteinExistence type="predicted"/>
<reference evidence="1" key="1">
    <citation type="submission" date="2020-05" db="EMBL/GenBank/DDBJ databases">
        <title>Complete genome sequence of Bradyrhizobium diazoefficiens XF2 isolated from soybean nodule.</title>
        <authorList>
            <person name="Noda R."/>
            <person name="Kakizaki K."/>
            <person name="Minamisawa K."/>
        </authorList>
    </citation>
    <scope>NUCLEOTIDE SEQUENCE</scope>
    <source>
        <strain evidence="1">XF2</strain>
    </source>
</reference>